<dbReference type="PROSITE" id="PS51257">
    <property type="entry name" value="PROKAR_LIPOPROTEIN"/>
    <property type="match status" value="1"/>
</dbReference>
<keyword evidence="3" id="KW-1185">Reference proteome</keyword>
<evidence type="ECO:0000313" key="2">
    <source>
        <dbReference type="EMBL" id="TGN42039.1"/>
    </source>
</evidence>
<dbReference type="Proteomes" id="UP000298325">
    <property type="component" value="Unassembled WGS sequence"/>
</dbReference>
<proteinExistence type="predicted"/>
<dbReference type="Pfam" id="PF02643">
    <property type="entry name" value="DUF192"/>
    <property type="match status" value="1"/>
</dbReference>
<reference evidence="2 3" key="1">
    <citation type="submission" date="2019-04" db="EMBL/GenBank/DDBJ databases">
        <authorList>
            <person name="Park S."/>
            <person name="Yoon J.-H."/>
        </authorList>
    </citation>
    <scope>NUCLEOTIDE SEQUENCE [LARGE SCALE GENOMIC DNA]</scope>
    <source>
        <strain evidence="2 3">HJM-18</strain>
    </source>
</reference>
<dbReference type="PANTHER" id="PTHR37953">
    <property type="entry name" value="UPF0127 PROTEIN MJ1496"/>
    <property type="match status" value="1"/>
</dbReference>
<dbReference type="InterPro" id="IPR038695">
    <property type="entry name" value="Saro_0823-like_sf"/>
</dbReference>
<comment type="caution">
    <text evidence="2">The sequence shown here is derived from an EMBL/GenBank/DDBJ whole genome shotgun (WGS) entry which is preliminary data.</text>
</comment>
<protein>
    <submittedName>
        <fullName evidence="2">DUF192 domain-containing protein</fullName>
    </submittedName>
</protein>
<keyword evidence="1" id="KW-0732">Signal</keyword>
<evidence type="ECO:0000256" key="1">
    <source>
        <dbReference type="SAM" id="SignalP"/>
    </source>
</evidence>
<name>A0A4Z1BXR1_9GAMM</name>
<dbReference type="PANTHER" id="PTHR37953:SF1">
    <property type="entry name" value="UPF0127 PROTEIN MJ1496"/>
    <property type="match status" value="1"/>
</dbReference>
<gene>
    <name evidence="2" type="ORF">E5Q11_03820</name>
</gene>
<dbReference type="OrthoDB" id="5526466at2"/>
<feature type="signal peptide" evidence="1">
    <location>
        <begin position="1"/>
        <end position="18"/>
    </location>
</feature>
<dbReference type="EMBL" id="SRPF01000001">
    <property type="protein sequence ID" value="TGN42039.1"/>
    <property type="molecule type" value="Genomic_DNA"/>
</dbReference>
<feature type="chain" id="PRO_5021199128" evidence="1">
    <location>
        <begin position="19"/>
        <end position="158"/>
    </location>
</feature>
<sequence length="158" mass="17482">MRALMPIAGLLFTGCAAAVPANQSLPVEQACLVSDDTRQPITIEIATSPAQRSQGLMSRPSLDADSGMLFVYRNERDPEDSFWMYRTLIPLDIAYLDQDGTIRAIHQMDPCPAEKGRNCPRYPAGVPYYYALEMNQGYFQNRGLSAGDRLLRGSSACQ</sequence>
<dbReference type="Gene3D" id="2.60.120.1140">
    <property type="entry name" value="Protein of unknown function DUF192"/>
    <property type="match status" value="1"/>
</dbReference>
<accession>A0A4Z1BXR1</accession>
<dbReference type="AlphaFoldDB" id="A0A4Z1BXR1"/>
<evidence type="ECO:0000313" key="3">
    <source>
        <dbReference type="Proteomes" id="UP000298325"/>
    </source>
</evidence>
<dbReference type="InterPro" id="IPR003795">
    <property type="entry name" value="DUF192"/>
</dbReference>
<organism evidence="2 3">
    <name type="scientific">Marinobacter confluentis</name>
    <dbReference type="NCBI Taxonomy" id="1697557"/>
    <lineage>
        <taxon>Bacteria</taxon>
        <taxon>Pseudomonadati</taxon>
        <taxon>Pseudomonadota</taxon>
        <taxon>Gammaproteobacteria</taxon>
        <taxon>Pseudomonadales</taxon>
        <taxon>Marinobacteraceae</taxon>
        <taxon>Marinobacter</taxon>
    </lineage>
</organism>